<dbReference type="SUPFAM" id="SSF51430">
    <property type="entry name" value="NAD(P)-linked oxidoreductase"/>
    <property type="match status" value="2"/>
</dbReference>
<gene>
    <name evidence="2" type="ORF">V5799_028139</name>
</gene>
<reference evidence="2 3" key="1">
    <citation type="journal article" date="2023" name="Arcadia Sci">
        <title>De novo assembly of a long-read Amblyomma americanum tick genome.</title>
        <authorList>
            <person name="Chou S."/>
            <person name="Poskanzer K.E."/>
            <person name="Rollins M."/>
            <person name="Thuy-Boun P.S."/>
        </authorList>
    </citation>
    <scope>NUCLEOTIDE SEQUENCE [LARGE SCALE GENOMIC DNA]</scope>
    <source>
        <strain evidence="2">F_SG_1</strain>
        <tissue evidence="2">Salivary glands</tissue>
    </source>
</reference>
<feature type="region of interest" description="Disordered" evidence="1">
    <location>
        <begin position="1"/>
        <end position="35"/>
    </location>
</feature>
<protein>
    <submittedName>
        <fullName evidence="2">Uncharacterized protein</fullName>
    </submittedName>
</protein>
<proteinExistence type="predicted"/>
<feature type="compositionally biased region" description="Polar residues" evidence="1">
    <location>
        <begin position="23"/>
        <end position="35"/>
    </location>
</feature>
<evidence type="ECO:0000313" key="2">
    <source>
        <dbReference type="EMBL" id="KAK8760593.1"/>
    </source>
</evidence>
<dbReference type="AlphaFoldDB" id="A0AAQ4DDQ3"/>
<sequence length="450" mass="51510">MSSSVDVRPKKTETGPEDGVTQPEPQVGQTLQRHTSSGVMTPRSLFLTDPVTSNRRHCVLLNNGVWMPMIGLGICKLPCEGNRREKVRKYLRSSLKKLQVPFVDLYLVHFPVYERAFKKNRHRLHAAGAAADEPHHLQSQQPQMDHLGRPKGSDSPESPGTEDESAAHLAGAADVTDILETWRRIQDRCHKRCNCKSSQVFDFELSQEDVETLSGLDKNLRLFTYNVHGPQYAYVHSKPQYAYVHSNPQYANVHSQPQYAYVHSNPQYAYVHSKPQYAYVHSKPEYAYVHSKPEYAYVHSRPQYAYVHSKPQYAYVHSNPQYANVRSQPQYAYVHSNPQYAYVHSKPQYAYVHSKPQYAYVHSKPEYAYVHSNPQYAYVHSKHQYAYVHSKPQYAYVHSKPNTPMCTLIPNTPMCTLIPNTPMCTLNSNTPMCTLNPNTPMCTLNPNTPI</sequence>
<dbReference type="InterPro" id="IPR036812">
    <property type="entry name" value="NAD(P)_OxRdtase_dom_sf"/>
</dbReference>
<dbReference type="Proteomes" id="UP001321473">
    <property type="component" value="Unassembled WGS sequence"/>
</dbReference>
<organism evidence="2 3">
    <name type="scientific">Amblyomma americanum</name>
    <name type="common">Lone star tick</name>
    <dbReference type="NCBI Taxonomy" id="6943"/>
    <lineage>
        <taxon>Eukaryota</taxon>
        <taxon>Metazoa</taxon>
        <taxon>Ecdysozoa</taxon>
        <taxon>Arthropoda</taxon>
        <taxon>Chelicerata</taxon>
        <taxon>Arachnida</taxon>
        <taxon>Acari</taxon>
        <taxon>Parasitiformes</taxon>
        <taxon>Ixodida</taxon>
        <taxon>Ixodoidea</taxon>
        <taxon>Ixodidae</taxon>
        <taxon>Amblyomminae</taxon>
        <taxon>Amblyomma</taxon>
    </lineage>
</organism>
<feature type="region of interest" description="Disordered" evidence="1">
    <location>
        <begin position="125"/>
        <end position="169"/>
    </location>
</feature>
<accession>A0AAQ4DDQ3</accession>
<dbReference type="PANTHER" id="PTHR40380">
    <property type="entry name" value="FIBRONECTIN TYPE-III DOMAIN-CONTAINING PROTEIN-RELATED"/>
    <property type="match status" value="1"/>
</dbReference>
<evidence type="ECO:0000313" key="3">
    <source>
        <dbReference type="Proteomes" id="UP001321473"/>
    </source>
</evidence>
<evidence type="ECO:0000256" key="1">
    <source>
        <dbReference type="SAM" id="MobiDB-lite"/>
    </source>
</evidence>
<dbReference type="Gene3D" id="3.20.20.100">
    <property type="entry name" value="NADP-dependent oxidoreductase domain"/>
    <property type="match status" value="1"/>
</dbReference>
<keyword evidence="3" id="KW-1185">Reference proteome</keyword>
<name>A0AAQ4DDQ3_AMBAM</name>
<dbReference type="PANTHER" id="PTHR40380:SF1">
    <property type="match status" value="1"/>
</dbReference>
<dbReference type="EMBL" id="JARKHS020032179">
    <property type="protein sequence ID" value="KAK8760593.1"/>
    <property type="molecule type" value="Genomic_DNA"/>
</dbReference>
<comment type="caution">
    <text evidence="2">The sequence shown here is derived from an EMBL/GenBank/DDBJ whole genome shotgun (WGS) entry which is preliminary data.</text>
</comment>